<keyword evidence="4" id="KW-1185">Reference proteome</keyword>
<gene>
    <name evidence="3" type="ORF">CANINC_001867</name>
</gene>
<proteinExistence type="inferred from homology"/>
<comment type="caution">
    <text evidence="3">The sequence shown here is derived from an EMBL/GenBank/DDBJ whole genome shotgun (WGS) entry which is preliminary data.</text>
</comment>
<feature type="region of interest" description="Disordered" evidence="2">
    <location>
        <begin position="182"/>
        <end position="232"/>
    </location>
</feature>
<dbReference type="GO" id="GO:0045271">
    <property type="term" value="C:respiratory chain complex I"/>
    <property type="evidence" value="ECO:0007669"/>
    <property type="project" value="InterPro"/>
</dbReference>
<feature type="compositionally biased region" description="Low complexity" evidence="2">
    <location>
        <begin position="191"/>
        <end position="206"/>
    </location>
</feature>
<feature type="region of interest" description="Disordered" evidence="2">
    <location>
        <begin position="40"/>
        <end position="59"/>
    </location>
</feature>
<evidence type="ECO:0008006" key="5">
    <source>
        <dbReference type="Google" id="ProtNLM"/>
    </source>
</evidence>
<dbReference type="InterPro" id="IPR007763">
    <property type="entry name" value="NDUFA12"/>
</dbReference>
<dbReference type="PANTHER" id="PTHR32470:SF2">
    <property type="entry name" value="NADH DEHYDROGENASE [UBIQUINONE] 1 ALPHA SUBCOMPLEX ASSEMBLY FACTOR 2"/>
    <property type="match status" value="1"/>
</dbReference>
<dbReference type="GO" id="GO:0032981">
    <property type="term" value="P:mitochondrial respiratory chain complex I assembly"/>
    <property type="evidence" value="ECO:0007669"/>
    <property type="project" value="TreeGrafter"/>
</dbReference>
<dbReference type="AlphaFoldDB" id="A0A4T0X355"/>
<accession>A0A4T0X355</accession>
<feature type="compositionally biased region" description="Basic and acidic residues" evidence="2">
    <location>
        <begin position="207"/>
        <end position="224"/>
    </location>
</feature>
<dbReference type="STRING" id="52247.A0A4T0X355"/>
<dbReference type="PANTHER" id="PTHR32470">
    <property type="entry name" value="ADH DEHYDROGENASE [UBIQUINONE] 1 ALPHA SUBCOMPLEX ASSEMBLY FACTOR 2"/>
    <property type="match status" value="1"/>
</dbReference>
<organism evidence="3 4">
    <name type="scientific">Pichia inconspicua</name>
    <dbReference type="NCBI Taxonomy" id="52247"/>
    <lineage>
        <taxon>Eukaryota</taxon>
        <taxon>Fungi</taxon>
        <taxon>Dikarya</taxon>
        <taxon>Ascomycota</taxon>
        <taxon>Saccharomycotina</taxon>
        <taxon>Pichiomycetes</taxon>
        <taxon>Pichiales</taxon>
        <taxon>Pichiaceae</taxon>
        <taxon>Pichia</taxon>
    </lineage>
</organism>
<evidence type="ECO:0000256" key="1">
    <source>
        <dbReference type="ARBA" id="ARBA00007355"/>
    </source>
</evidence>
<dbReference type="Pfam" id="PF05071">
    <property type="entry name" value="NDUFA12"/>
    <property type="match status" value="1"/>
</dbReference>
<reference evidence="3 4" key="1">
    <citation type="journal article" date="2019" name="Front. Genet.">
        <title>Whole-Genome Sequencing of the Opportunistic Yeast Pathogen Candida inconspicua Uncovers Its Hybrid Origin.</title>
        <authorList>
            <person name="Mixao V."/>
            <person name="Hansen A.P."/>
            <person name="Saus E."/>
            <person name="Boekhout T."/>
            <person name="Lass-Florl C."/>
            <person name="Gabaldon T."/>
        </authorList>
    </citation>
    <scope>NUCLEOTIDE SEQUENCE [LARGE SCALE GENOMIC DNA]</scope>
    <source>
        <strain evidence="3 4">CBS 180</strain>
    </source>
</reference>
<dbReference type="GO" id="GO:0005739">
    <property type="term" value="C:mitochondrion"/>
    <property type="evidence" value="ECO:0007669"/>
    <property type="project" value="TreeGrafter"/>
</dbReference>
<dbReference type="OrthoDB" id="10255576at2759"/>
<evidence type="ECO:0000256" key="2">
    <source>
        <dbReference type="SAM" id="MobiDB-lite"/>
    </source>
</evidence>
<sequence length="232" mass="27033">MLLDTRSIVAGAVATESAVAGGGADYVFALKCETKTRDKTRQANSRTLEPAAQGKIQPNASTTTSSFFKGYDLDGNSYWEFYLERQQTRPRRIVEPLNPERLIFNYFDKVPIQWAQWLRYARHEAPTPIELIKDQERVKKLQALASIKDQEQAWNKALIDDKIEKNMYKEMDRLHAEQAVDALNRSGPPEQQQQNQQQQQQQQQQQHQEDPWKKAQMEEEKNQREAVFTPRR</sequence>
<protein>
    <recommendedName>
        <fullName evidence="5">NADH dehydrogenase [ubiquinone] 1 alpha subcomplex subunit</fullName>
    </recommendedName>
</protein>
<comment type="similarity">
    <text evidence="1">Belongs to the complex I NDUFA12 subunit family.</text>
</comment>
<dbReference type="EMBL" id="SELW01000283">
    <property type="protein sequence ID" value="TID29593.1"/>
    <property type="molecule type" value="Genomic_DNA"/>
</dbReference>
<evidence type="ECO:0000313" key="4">
    <source>
        <dbReference type="Proteomes" id="UP000307173"/>
    </source>
</evidence>
<dbReference type="InterPro" id="IPR052618">
    <property type="entry name" value="ComplexI_NDUFA12"/>
</dbReference>
<evidence type="ECO:0000313" key="3">
    <source>
        <dbReference type="EMBL" id="TID29593.1"/>
    </source>
</evidence>
<name>A0A4T0X355_9ASCO</name>
<dbReference type="Proteomes" id="UP000307173">
    <property type="component" value="Unassembled WGS sequence"/>
</dbReference>